<feature type="transmembrane region" description="Helical" evidence="5">
    <location>
        <begin position="101"/>
        <end position="119"/>
    </location>
</feature>
<feature type="transmembrane region" description="Helical" evidence="5">
    <location>
        <begin position="125"/>
        <end position="147"/>
    </location>
</feature>
<protein>
    <submittedName>
        <fullName evidence="7">MFS transporter</fullName>
    </submittedName>
</protein>
<dbReference type="EMBL" id="AEJF01000113">
    <property type="protein sequence ID" value="KLU24934.1"/>
    <property type="molecule type" value="Genomic_DNA"/>
</dbReference>
<feature type="transmembrane region" description="Helical" evidence="5">
    <location>
        <begin position="242"/>
        <end position="262"/>
    </location>
</feature>
<comment type="subcellular location">
    <subcellularLocation>
        <location evidence="1">Membrane</location>
        <topology evidence="1">Multi-pass membrane protein</topology>
    </subcellularLocation>
</comment>
<evidence type="ECO:0000256" key="5">
    <source>
        <dbReference type="SAM" id="Phobius"/>
    </source>
</evidence>
<organism evidence="7 8">
    <name type="scientific">Caballeronia mineralivorans PML1(12)</name>
    <dbReference type="NCBI Taxonomy" id="908627"/>
    <lineage>
        <taxon>Bacteria</taxon>
        <taxon>Pseudomonadati</taxon>
        <taxon>Pseudomonadota</taxon>
        <taxon>Betaproteobacteria</taxon>
        <taxon>Burkholderiales</taxon>
        <taxon>Burkholderiaceae</taxon>
        <taxon>Caballeronia</taxon>
    </lineage>
</organism>
<dbReference type="Pfam" id="PF07690">
    <property type="entry name" value="MFS_1"/>
    <property type="match status" value="1"/>
</dbReference>
<dbReference type="PANTHER" id="PTHR23508:SF10">
    <property type="entry name" value="CARBOXYLIC ACID TRANSPORTER PROTEIN HOMOLOG"/>
    <property type="match status" value="1"/>
</dbReference>
<feature type="transmembrane region" description="Helical" evidence="5">
    <location>
        <begin position="338"/>
        <end position="360"/>
    </location>
</feature>
<dbReference type="AlphaFoldDB" id="A0A0J1CWH7"/>
<dbReference type="RefSeq" id="WP_047847976.1">
    <property type="nucleotide sequence ID" value="NZ_AEJF01000113.1"/>
</dbReference>
<feature type="transmembrane region" description="Helical" evidence="5">
    <location>
        <begin position="188"/>
        <end position="207"/>
    </location>
</feature>
<evidence type="ECO:0000313" key="8">
    <source>
        <dbReference type="Proteomes" id="UP000035963"/>
    </source>
</evidence>
<gene>
    <name evidence="7" type="ORF">EOS_17645</name>
</gene>
<keyword evidence="3 5" id="KW-1133">Transmembrane helix</keyword>
<keyword evidence="4 5" id="KW-0472">Membrane</keyword>
<feature type="transmembrane region" description="Helical" evidence="5">
    <location>
        <begin position="401"/>
        <end position="422"/>
    </location>
</feature>
<feature type="transmembrane region" description="Helical" evidence="5">
    <location>
        <begin position="282"/>
        <end position="305"/>
    </location>
</feature>
<evidence type="ECO:0000256" key="4">
    <source>
        <dbReference type="ARBA" id="ARBA00023136"/>
    </source>
</evidence>
<feature type="transmembrane region" description="Helical" evidence="5">
    <location>
        <begin position="159"/>
        <end position="176"/>
    </location>
</feature>
<sequence>MGTTQGTNAASVESAEPQGFKLSRYQWLALISAFLGWMFDSMDLNLFTLVLVPSVGQLLHSTDATEISKIGSYIISGKLLTWGIGGVLFGVAADRFGRSRVMGWTILIYAAFTLLSAFSRTWSQLAIAQAMAGFGIGGEWAAGAALVAESWPGRQRARAMQIMQMAFAFGFLVAALDNLLLGRFGWRIVLGVGAAPALVTILVRRFVPEPQRWVQVRESVIAESAWQTFTAIFAQGLRRKTIIGVIVSSAAMLGCWGGLTFLPSWIHQLSFADADHGDISRTVSYAFILMMIGATLGYLTLIWMLDALGRRMSYFIFSAGSLVVSLVLFMTAHDIGRVLWLMPVYGYFVIGAFGTFAAYLPELFPTRVRATGQGFCWNMARALTSIGPIAGNAVVVKFGSFPAASAAVSLLFIVGMVSIWFGPETKGVPLDN</sequence>
<dbReference type="InterPro" id="IPR005829">
    <property type="entry name" value="Sugar_transporter_CS"/>
</dbReference>
<evidence type="ECO:0000256" key="2">
    <source>
        <dbReference type="ARBA" id="ARBA00022692"/>
    </source>
</evidence>
<comment type="caution">
    <text evidence="7">The sequence shown here is derived from an EMBL/GenBank/DDBJ whole genome shotgun (WGS) entry which is preliminary data.</text>
</comment>
<evidence type="ECO:0000256" key="1">
    <source>
        <dbReference type="ARBA" id="ARBA00004141"/>
    </source>
</evidence>
<dbReference type="PANTHER" id="PTHR23508">
    <property type="entry name" value="CARBOXYLIC ACID TRANSPORTER PROTEIN HOMOLOG"/>
    <property type="match status" value="1"/>
</dbReference>
<dbReference type="PROSITE" id="PS00216">
    <property type="entry name" value="SUGAR_TRANSPORT_1"/>
    <property type="match status" value="1"/>
</dbReference>
<dbReference type="PROSITE" id="PS00217">
    <property type="entry name" value="SUGAR_TRANSPORT_2"/>
    <property type="match status" value="1"/>
</dbReference>
<dbReference type="GO" id="GO:0046943">
    <property type="term" value="F:carboxylic acid transmembrane transporter activity"/>
    <property type="evidence" value="ECO:0007669"/>
    <property type="project" value="TreeGrafter"/>
</dbReference>
<keyword evidence="8" id="KW-1185">Reference proteome</keyword>
<dbReference type="OrthoDB" id="9787026at2"/>
<dbReference type="Proteomes" id="UP000035963">
    <property type="component" value="Unassembled WGS sequence"/>
</dbReference>
<accession>A0A0J1CWH7</accession>
<feature type="domain" description="Major facilitator superfamily (MFS) profile" evidence="6">
    <location>
        <begin position="29"/>
        <end position="426"/>
    </location>
</feature>
<keyword evidence="2 5" id="KW-0812">Transmembrane</keyword>
<dbReference type="InterPro" id="IPR036259">
    <property type="entry name" value="MFS_trans_sf"/>
</dbReference>
<reference evidence="7 8" key="1">
    <citation type="journal article" date="2015" name="Genome Announc.">
        <title>Draft Genome Sequence of Burkholderia sp. Strain PML1(12), an Ectomycorrhizosphere-Inhabiting Bacterium with Effective Mineral-Weathering Ability.</title>
        <authorList>
            <person name="Uroz S."/>
            <person name="Oger P."/>
        </authorList>
    </citation>
    <scope>NUCLEOTIDE SEQUENCE [LARGE SCALE GENOMIC DNA]</scope>
    <source>
        <strain evidence="8">PML1(12)</strain>
    </source>
</reference>
<name>A0A0J1CWH7_9BURK</name>
<dbReference type="GO" id="GO:0005886">
    <property type="term" value="C:plasma membrane"/>
    <property type="evidence" value="ECO:0007669"/>
    <property type="project" value="TreeGrafter"/>
</dbReference>
<evidence type="ECO:0000259" key="6">
    <source>
        <dbReference type="PROSITE" id="PS50850"/>
    </source>
</evidence>
<proteinExistence type="predicted"/>
<dbReference type="SUPFAM" id="SSF103473">
    <property type="entry name" value="MFS general substrate transporter"/>
    <property type="match status" value="1"/>
</dbReference>
<dbReference type="PATRIC" id="fig|908627.4.peg.3952"/>
<dbReference type="InterPro" id="IPR020846">
    <property type="entry name" value="MFS_dom"/>
</dbReference>
<feature type="transmembrane region" description="Helical" evidence="5">
    <location>
        <begin position="70"/>
        <end position="89"/>
    </location>
</feature>
<dbReference type="PROSITE" id="PS50850">
    <property type="entry name" value="MFS"/>
    <property type="match status" value="1"/>
</dbReference>
<evidence type="ECO:0000256" key="3">
    <source>
        <dbReference type="ARBA" id="ARBA00022989"/>
    </source>
</evidence>
<feature type="transmembrane region" description="Helical" evidence="5">
    <location>
        <begin position="312"/>
        <end position="332"/>
    </location>
</feature>
<evidence type="ECO:0000313" key="7">
    <source>
        <dbReference type="EMBL" id="KLU24934.1"/>
    </source>
</evidence>
<feature type="transmembrane region" description="Helical" evidence="5">
    <location>
        <begin position="27"/>
        <end position="50"/>
    </location>
</feature>
<dbReference type="Gene3D" id="1.20.1250.20">
    <property type="entry name" value="MFS general substrate transporter like domains"/>
    <property type="match status" value="2"/>
</dbReference>
<dbReference type="InterPro" id="IPR011701">
    <property type="entry name" value="MFS"/>
</dbReference>